<reference evidence="2" key="1">
    <citation type="journal article" date="2014" name="Int. J. Syst. Evol. Microbiol.">
        <title>Complete genome sequence of Corynebacterium casei LMG S-19264T (=DSM 44701T), isolated from a smear-ripened cheese.</title>
        <authorList>
            <consortium name="US DOE Joint Genome Institute (JGI-PGF)"/>
            <person name="Walter F."/>
            <person name="Albersmeier A."/>
            <person name="Kalinowski J."/>
            <person name="Ruckert C."/>
        </authorList>
    </citation>
    <scope>NUCLEOTIDE SEQUENCE</scope>
    <source>
        <strain evidence="2">KCTC 23430</strain>
    </source>
</reference>
<accession>A0A918XFI6</accession>
<name>A0A918XFI6_9GAMM</name>
<comment type="caution">
    <text evidence="2">The sequence shown here is derived from an EMBL/GenBank/DDBJ whole genome shotgun (WGS) entry which is preliminary data.</text>
</comment>
<sequence>MKALTSMAALAALTLSLNAPLSWAQEAAADETPVGGARAMVLSVEAVVTKVDPETKQVSLEGPMGNPITLTAREEVVSIDDIKVGDVLAATYMAALEGELREPTEEELAEPWVVLEDAAVSESAEQPGIGGARLIRAVCTIEGMNRLLGTVTVLDSRGAAHVITDVEPEKMSNVTLGQSIVLVYTEALAISLEHVQQ</sequence>
<reference evidence="2" key="2">
    <citation type="submission" date="2020-09" db="EMBL/GenBank/DDBJ databases">
        <authorList>
            <person name="Sun Q."/>
            <person name="Kim S."/>
        </authorList>
    </citation>
    <scope>NUCLEOTIDE SEQUENCE</scope>
    <source>
        <strain evidence="2">KCTC 23430</strain>
    </source>
</reference>
<evidence type="ECO:0000313" key="3">
    <source>
        <dbReference type="Proteomes" id="UP000644693"/>
    </source>
</evidence>
<evidence type="ECO:0000256" key="1">
    <source>
        <dbReference type="SAM" id="SignalP"/>
    </source>
</evidence>
<dbReference type="Proteomes" id="UP000644693">
    <property type="component" value="Unassembled WGS sequence"/>
</dbReference>
<dbReference type="RefSeq" id="WP_189475789.1">
    <property type="nucleotide sequence ID" value="NZ_BMYM01000001.1"/>
</dbReference>
<feature type="signal peptide" evidence="1">
    <location>
        <begin position="1"/>
        <end position="24"/>
    </location>
</feature>
<evidence type="ECO:0000313" key="2">
    <source>
        <dbReference type="EMBL" id="GHD29665.1"/>
    </source>
</evidence>
<keyword evidence="1" id="KW-0732">Signal</keyword>
<dbReference type="EMBL" id="BMYM01000001">
    <property type="protein sequence ID" value="GHD29665.1"/>
    <property type="molecule type" value="Genomic_DNA"/>
</dbReference>
<organism evidence="2 3">
    <name type="scientific">Parahalioglobus pacificus</name>
    <dbReference type="NCBI Taxonomy" id="930806"/>
    <lineage>
        <taxon>Bacteria</taxon>
        <taxon>Pseudomonadati</taxon>
        <taxon>Pseudomonadota</taxon>
        <taxon>Gammaproteobacteria</taxon>
        <taxon>Cellvibrionales</taxon>
        <taxon>Halieaceae</taxon>
        <taxon>Parahalioglobus</taxon>
    </lineage>
</organism>
<dbReference type="AlphaFoldDB" id="A0A918XFI6"/>
<keyword evidence="3" id="KW-1185">Reference proteome</keyword>
<gene>
    <name evidence="2" type="ORF">GCM10007053_10590</name>
</gene>
<feature type="chain" id="PRO_5037827277" evidence="1">
    <location>
        <begin position="25"/>
        <end position="197"/>
    </location>
</feature>
<proteinExistence type="predicted"/>
<protein>
    <submittedName>
        <fullName evidence="2">Uncharacterized protein</fullName>
    </submittedName>
</protein>